<feature type="transmembrane region" description="Helical" evidence="7">
    <location>
        <begin position="181"/>
        <end position="201"/>
    </location>
</feature>
<evidence type="ECO:0000256" key="2">
    <source>
        <dbReference type="ARBA" id="ARBA00022448"/>
    </source>
</evidence>
<feature type="transmembrane region" description="Helical" evidence="7">
    <location>
        <begin position="116"/>
        <end position="134"/>
    </location>
</feature>
<dbReference type="InterPro" id="IPR005829">
    <property type="entry name" value="Sugar_transporter_CS"/>
</dbReference>
<feature type="transmembrane region" description="Helical" evidence="7">
    <location>
        <begin position="459"/>
        <end position="480"/>
    </location>
</feature>
<evidence type="ECO:0000256" key="7">
    <source>
        <dbReference type="SAM" id="Phobius"/>
    </source>
</evidence>
<keyword evidence="4 7" id="KW-1133">Transmembrane helix</keyword>
<evidence type="ECO:0000256" key="4">
    <source>
        <dbReference type="ARBA" id="ARBA00022989"/>
    </source>
</evidence>
<evidence type="ECO:0000313" key="9">
    <source>
        <dbReference type="EMBL" id="RRO86374.1"/>
    </source>
</evidence>
<dbReference type="PANTHER" id="PTHR23511">
    <property type="entry name" value="SYNAPTIC VESICLE GLYCOPROTEIN 2"/>
    <property type="match status" value="1"/>
</dbReference>
<dbReference type="AlphaFoldDB" id="A0A3R8PBF7"/>
<dbReference type="CDD" id="cd17316">
    <property type="entry name" value="MFS_SV2_like"/>
    <property type="match status" value="1"/>
</dbReference>
<keyword evidence="2" id="KW-0813">Transport</keyword>
<evidence type="ECO:0000256" key="5">
    <source>
        <dbReference type="ARBA" id="ARBA00023136"/>
    </source>
</evidence>
<feature type="transmembrane region" description="Helical" evidence="7">
    <location>
        <begin position="430"/>
        <end position="453"/>
    </location>
</feature>
<evidence type="ECO:0000256" key="6">
    <source>
        <dbReference type="SAM" id="MobiDB-lite"/>
    </source>
</evidence>
<dbReference type="PROSITE" id="PS00217">
    <property type="entry name" value="SUGAR_TRANSPORT_2"/>
    <property type="match status" value="1"/>
</dbReference>
<evidence type="ECO:0000259" key="8">
    <source>
        <dbReference type="PROSITE" id="PS50850"/>
    </source>
</evidence>
<dbReference type="Proteomes" id="UP000276526">
    <property type="component" value="Unassembled WGS sequence"/>
</dbReference>
<keyword evidence="5 7" id="KW-0472">Membrane</keyword>
<accession>A0A3R8PBF7</accession>
<dbReference type="EMBL" id="PQNK01000010">
    <property type="protein sequence ID" value="RRO86374.1"/>
    <property type="molecule type" value="Genomic_DNA"/>
</dbReference>
<comment type="caution">
    <text evidence="9">The sequence shown here is derived from an EMBL/GenBank/DDBJ whole genome shotgun (WGS) entry which is preliminary data.</text>
</comment>
<evidence type="ECO:0000256" key="1">
    <source>
        <dbReference type="ARBA" id="ARBA00004651"/>
    </source>
</evidence>
<dbReference type="Pfam" id="PF07690">
    <property type="entry name" value="MFS_1"/>
    <property type="match status" value="1"/>
</dbReference>
<proteinExistence type="predicted"/>
<feature type="transmembrane region" description="Helical" evidence="7">
    <location>
        <begin position="93"/>
        <end position="110"/>
    </location>
</feature>
<dbReference type="Gene3D" id="1.20.1250.20">
    <property type="entry name" value="MFS general substrate transporter like domains"/>
    <property type="match status" value="1"/>
</dbReference>
<organism evidence="9 10">
    <name type="scientific">Corynebacterium bovis</name>
    <dbReference type="NCBI Taxonomy" id="36808"/>
    <lineage>
        <taxon>Bacteria</taxon>
        <taxon>Bacillati</taxon>
        <taxon>Actinomycetota</taxon>
        <taxon>Actinomycetes</taxon>
        <taxon>Mycobacteriales</taxon>
        <taxon>Corynebacteriaceae</taxon>
        <taxon>Corynebacterium</taxon>
    </lineage>
</organism>
<dbReference type="GO" id="GO:0022857">
    <property type="term" value="F:transmembrane transporter activity"/>
    <property type="evidence" value="ECO:0007669"/>
    <property type="project" value="InterPro"/>
</dbReference>
<dbReference type="PANTHER" id="PTHR23511:SF34">
    <property type="entry name" value="SYNAPTIC VESICLE GLYCOPROTEIN 2"/>
    <property type="match status" value="1"/>
</dbReference>
<feature type="transmembrane region" description="Helical" evidence="7">
    <location>
        <begin position="61"/>
        <end position="81"/>
    </location>
</feature>
<feature type="transmembrane region" description="Helical" evidence="7">
    <location>
        <begin position="343"/>
        <end position="364"/>
    </location>
</feature>
<dbReference type="RefSeq" id="WP_125207215.1">
    <property type="nucleotide sequence ID" value="NZ_PQNK01000010.1"/>
</dbReference>
<dbReference type="InterPro" id="IPR020846">
    <property type="entry name" value="MFS_dom"/>
</dbReference>
<evidence type="ECO:0000313" key="10">
    <source>
        <dbReference type="Proteomes" id="UP000276526"/>
    </source>
</evidence>
<evidence type="ECO:0000256" key="3">
    <source>
        <dbReference type="ARBA" id="ARBA00022692"/>
    </source>
</evidence>
<protein>
    <submittedName>
        <fullName evidence="9">MFS transporter</fullName>
    </submittedName>
</protein>
<dbReference type="InterPro" id="IPR011701">
    <property type="entry name" value="MFS"/>
</dbReference>
<keyword evidence="3 7" id="KW-0812">Transmembrane</keyword>
<name>A0A3R8PBF7_9CORY</name>
<feature type="transmembrane region" description="Helical" evidence="7">
    <location>
        <begin position="154"/>
        <end position="175"/>
    </location>
</feature>
<feature type="transmembrane region" description="Helical" evidence="7">
    <location>
        <begin position="26"/>
        <end position="49"/>
    </location>
</feature>
<dbReference type="InterPro" id="IPR036259">
    <property type="entry name" value="MFS_trans_sf"/>
</dbReference>
<comment type="subcellular location">
    <subcellularLocation>
        <location evidence="1">Cell membrane</location>
        <topology evidence="1">Multi-pass membrane protein</topology>
    </subcellularLocation>
</comment>
<reference evidence="9 10" key="1">
    <citation type="submission" date="2018-01" db="EMBL/GenBank/DDBJ databases">
        <title>Twenty Corynebacterium bovis Genomes.</title>
        <authorList>
            <person name="Gulvik C.A."/>
        </authorList>
    </citation>
    <scope>NUCLEOTIDE SEQUENCE [LARGE SCALE GENOMIC DNA]</scope>
    <source>
        <strain evidence="9 10">F6900</strain>
    </source>
</reference>
<dbReference type="GO" id="GO:0005886">
    <property type="term" value="C:plasma membrane"/>
    <property type="evidence" value="ECO:0007669"/>
    <property type="project" value="UniProtKB-SubCell"/>
</dbReference>
<feature type="region of interest" description="Disordered" evidence="6">
    <location>
        <begin position="274"/>
        <end position="298"/>
    </location>
</feature>
<feature type="transmembrane region" description="Helical" evidence="7">
    <location>
        <begin position="396"/>
        <end position="418"/>
    </location>
</feature>
<feature type="domain" description="Major facilitator superfamily (MFS) profile" evidence="8">
    <location>
        <begin position="27"/>
        <end position="484"/>
    </location>
</feature>
<dbReference type="PROSITE" id="PS50850">
    <property type="entry name" value="MFS"/>
    <property type="match status" value="1"/>
</dbReference>
<dbReference type="SUPFAM" id="SSF103473">
    <property type="entry name" value="MFS general substrate transporter"/>
    <property type="match status" value="1"/>
</dbReference>
<gene>
    <name evidence="9" type="ORF">CXF48_07110</name>
</gene>
<feature type="transmembrane region" description="Helical" evidence="7">
    <location>
        <begin position="371"/>
        <end position="390"/>
    </location>
</feature>
<feature type="transmembrane region" description="Helical" evidence="7">
    <location>
        <begin position="308"/>
        <end position="331"/>
    </location>
</feature>
<sequence length="490" mass="51548">MSHTTSAAVDIARRMDRLPVLRSHRFMTLVVGAGLFFDCYENFLAVTIAKVLERDFALSGMTLSLLLASAFIGQFIGALLLGRLADRIGRRRAFIVNLLLYCGFSLVAAFSPSAWWLIVCRFIAGVGIGGEYALADSYLSELLPARVRGRYISWAYTVSFFGVPAVGVLALWLVPLSPAGIAGWRWLFVIGALGGVLVWWVRRAVPESPRWLALHGRVDAATRIVERLEDEARRAGHVLADPAPRVYAGGPGDGGGAPGAGAAVPAGGAGVDRVGGAAGQPDRSPGAGGGGKPTFASLFRPPLRRRTVMTSLLSGLQVFGYYGFGTVATLVLTAKGFDVIHSLGYIALTYLGYPVGSALSVPIIERAERKFLVMVSAGAMAVFGVAFGLAQAPWQAVVAGLLFTVSSNVGSNAYHIYLAENFPTRVRGTAVGFAYSMSKMVAALLPFILIPLLHAAGPGPVFAVVATALVLAIIVVGTLGGRTTGRGVDE</sequence>